<feature type="binding site" evidence="3">
    <location>
        <position position="27"/>
    </location>
    <ligand>
        <name>a divalent metal cation</name>
        <dbReference type="ChEBI" id="CHEBI:60240"/>
        <label>1</label>
    </ligand>
</feature>
<dbReference type="Pfam" id="PF02126">
    <property type="entry name" value="PTE"/>
    <property type="match status" value="1"/>
</dbReference>
<reference evidence="5" key="1">
    <citation type="submission" date="2021-08" db="EMBL/GenBank/DDBJ databases">
        <authorList>
            <person name="Misof B."/>
            <person name="Oliver O."/>
            <person name="Podsiadlowski L."/>
            <person name="Donath A."/>
            <person name="Peters R."/>
            <person name="Mayer C."/>
            <person name="Rust J."/>
            <person name="Gunkel S."/>
            <person name="Lesny P."/>
            <person name="Martin S."/>
            <person name="Oeyen J.P."/>
            <person name="Petersen M."/>
            <person name="Panagiotis P."/>
            <person name="Wilbrandt J."/>
            <person name="Tanja T."/>
        </authorList>
    </citation>
    <scope>NUCLEOTIDE SEQUENCE</scope>
    <source>
        <strain evidence="5">GBR_01_08_01A</strain>
        <tissue evidence="5">Thorax + abdomen</tissue>
    </source>
</reference>
<dbReference type="GO" id="GO:0016787">
    <property type="term" value="F:hydrolase activity"/>
    <property type="evidence" value="ECO:0007669"/>
    <property type="project" value="UniProtKB-KW"/>
</dbReference>
<keyword evidence="6" id="KW-1185">Reference proteome</keyword>
<comment type="similarity">
    <text evidence="4">Belongs to the metallo-dependent hydrolases superfamily. Phosphotriesterase family.</text>
</comment>
<dbReference type="EMBL" id="JAIFRP010000006">
    <property type="protein sequence ID" value="KAK2588330.1"/>
    <property type="molecule type" value="Genomic_DNA"/>
</dbReference>
<evidence type="ECO:0000256" key="4">
    <source>
        <dbReference type="PROSITE-ProRule" id="PRU00679"/>
    </source>
</evidence>
<dbReference type="CDD" id="cd00530">
    <property type="entry name" value="PTE"/>
    <property type="match status" value="1"/>
</dbReference>
<feature type="binding site" evidence="3">
    <location>
        <position position="171"/>
    </location>
    <ligand>
        <name>a divalent metal cation</name>
        <dbReference type="ChEBI" id="CHEBI:60240"/>
        <label>2</label>
    </ligand>
</feature>
<comment type="cofactor">
    <cofactor evidence="3">
        <name>a divalent metal cation</name>
        <dbReference type="ChEBI" id="CHEBI:60240"/>
    </cofactor>
    <text evidence="3">Binds 2 divalent metal cations per subunit.</text>
</comment>
<feature type="binding site" evidence="3">
    <location>
        <position position="232"/>
    </location>
    <ligand>
        <name>a divalent metal cation</name>
        <dbReference type="ChEBI" id="CHEBI:60240"/>
        <label>2</label>
    </ligand>
</feature>
<proteinExistence type="inferred from homology"/>
<keyword evidence="1 3" id="KW-0479">Metal-binding</keyword>
<dbReference type="PANTHER" id="PTHR10819:SF3">
    <property type="entry name" value="PHOSPHOTRIESTERASE-RELATED PROTEIN"/>
    <property type="match status" value="1"/>
</dbReference>
<dbReference type="PROSITE" id="PS51347">
    <property type="entry name" value="PHOSPHOTRIESTERASE_2"/>
    <property type="match status" value="1"/>
</dbReference>
<accession>A0AAD9RYK0</accession>
<dbReference type="Proteomes" id="UP001258017">
    <property type="component" value="Unassembled WGS sequence"/>
</dbReference>
<comment type="caution">
    <text evidence="5">The sequence shown here is derived from an EMBL/GenBank/DDBJ whole genome shotgun (WGS) entry which is preliminary data.</text>
</comment>
<evidence type="ECO:0000256" key="2">
    <source>
        <dbReference type="ARBA" id="ARBA00022801"/>
    </source>
</evidence>
<dbReference type="AlphaFoldDB" id="A0AAD9RYK0"/>
<evidence type="ECO:0000256" key="3">
    <source>
        <dbReference type="PIRSR" id="PIRSR601559-52"/>
    </source>
</evidence>
<dbReference type="SUPFAM" id="SSF51556">
    <property type="entry name" value="Metallo-dependent hydrolases"/>
    <property type="match status" value="1"/>
</dbReference>
<dbReference type="InterPro" id="IPR032466">
    <property type="entry name" value="Metal_Hydrolase"/>
</dbReference>
<evidence type="ECO:0000313" key="6">
    <source>
        <dbReference type="Proteomes" id="UP001258017"/>
    </source>
</evidence>
<feature type="binding site" evidence="3">
    <location>
        <position position="171"/>
    </location>
    <ligand>
        <name>a divalent metal cation</name>
        <dbReference type="ChEBI" id="CHEBI:60240"/>
        <label>1</label>
    </ligand>
</feature>
<dbReference type="PANTHER" id="PTHR10819">
    <property type="entry name" value="PHOSPHOTRIESTERASE-RELATED"/>
    <property type="match status" value="1"/>
</dbReference>
<name>A0AAD9RYK0_9HYME</name>
<dbReference type="Gene3D" id="3.20.20.140">
    <property type="entry name" value="Metal-dependent hydrolases"/>
    <property type="match status" value="1"/>
</dbReference>
<evidence type="ECO:0000256" key="1">
    <source>
        <dbReference type="ARBA" id="ARBA00022723"/>
    </source>
</evidence>
<organism evidence="5 6">
    <name type="scientific">Odynerus spinipes</name>
    <dbReference type="NCBI Taxonomy" id="1348599"/>
    <lineage>
        <taxon>Eukaryota</taxon>
        <taxon>Metazoa</taxon>
        <taxon>Ecdysozoa</taxon>
        <taxon>Arthropoda</taxon>
        <taxon>Hexapoda</taxon>
        <taxon>Insecta</taxon>
        <taxon>Pterygota</taxon>
        <taxon>Neoptera</taxon>
        <taxon>Endopterygota</taxon>
        <taxon>Hymenoptera</taxon>
        <taxon>Apocrita</taxon>
        <taxon>Aculeata</taxon>
        <taxon>Vespoidea</taxon>
        <taxon>Vespidae</taxon>
        <taxon>Eumeninae</taxon>
        <taxon>Odynerus</taxon>
    </lineage>
</organism>
<sequence>MSTSINVQSVLGNKKLDELGRILTHEHLALDFATFYVPPPDHLQGFLNGKIELGNVGFVRQYPYSNRYNVKFNDADSAKAVLEDVKLFREFGGGTIVENSNHGLKRDLPLMKRVSEVTGVNVIAGTGHYVAAVQSPTTLNLSVENIYNLIVREMTEGCEECPDIKAGFIGEVGSTWPIENFERRAIQATGEAQAQLRCPVSFHPGRDATAPLEIIRIYEEAGGDSRKAILSHLDRTVTEKNALLEFADDTKCYCQFDLFGTECSFYQLNPAIDMLSDAQRIERVKVLRDEGKLKRVLLSHDIHTKHRLVNFGGHGYAHIMNNVLPKMKIKGFSQKEIDTITMTNPKEWLSF</sequence>
<keyword evidence="2" id="KW-0378">Hydrolase</keyword>
<feature type="binding site" evidence="3">
    <location>
        <position position="25"/>
    </location>
    <ligand>
        <name>a divalent metal cation</name>
        <dbReference type="ChEBI" id="CHEBI:60240"/>
        <label>1</label>
    </ligand>
</feature>
<dbReference type="GO" id="GO:0008270">
    <property type="term" value="F:zinc ion binding"/>
    <property type="evidence" value="ECO:0007669"/>
    <property type="project" value="InterPro"/>
</dbReference>
<reference evidence="5" key="2">
    <citation type="journal article" date="2023" name="Commun. Biol.">
        <title>Intrasexual cuticular hydrocarbon dimorphism in a wasp sheds light on hydrocarbon biosynthesis genes in Hymenoptera.</title>
        <authorList>
            <person name="Moris V.C."/>
            <person name="Podsiadlowski L."/>
            <person name="Martin S."/>
            <person name="Oeyen J.P."/>
            <person name="Donath A."/>
            <person name="Petersen M."/>
            <person name="Wilbrandt J."/>
            <person name="Misof B."/>
            <person name="Liedtke D."/>
            <person name="Thamm M."/>
            <person name="Scheiner R."/>
            <person name="Schmitt T."/>
            <person name="Niehuis O."/>
        </authorList>
    </citation>
    <scope>NUCLEOTIDE SEQUENCE</scope>
    <source>
        <strain evidence="5">GBR_01_08_01A</strain>
    </source>
</reference>
<gene>
    <name evidence="5" type="ORF">KPH14_004347</name>
</gene>
<protein>
    <recommendedName>
        <fullName evidence="7">Parathion hydrolase-related protein</fullName>
    </recommendedName>
</protein>
<dbReference type="InterPro" id="IPR001559">
    <property type="entry name" value="Phosphotriesterase"/>
</dbReference>
<feature type="binding site" evidence="3">
    <location>
        <position position="301"/>
    </location>
    <ligand>
        <name>a divalent metal cation</name>
        <dbReference type="ChEBI" id="CHEBI:60240"/>
        <label>1</label>
    </ligand>
</feature>
<comment type="caution">
    <text evidence="4">Lacks conserved residue(s) required for the propagation of feature annotation.</text>
</comment>
<evidence type="ECO:0008006" key="7">
    <source>
        <dbReference type="Google" id="ProtNLM"/>
    </source>
</evidence>
<feature type="binding site" evidence="3">
    <location>
        <position position="203"/>
    </location>
    <ligand>
        <name>a divalent metal cation</name>
        <dbReference type="ChEBI" id="CHEBI:60240"/>
        <label>2</label>
    </ligand>
</feature>
<evidence type="ECO:0000313" key="5">
    <source>
        <dbReference type="EMBL" id="KAK2588330.1"/>
    </source>
</evidence>